<accession>A0A1F8EF52</accession>
<evidence type="ECO:0000313" key="7">
    <source>
        <dbReference type="Proteomes" id="UP000177594"/>
    </source>
</evidence>
<evidence type="ECO:0000256" key="3">
    <source>
        <dbReference type="PROSITE-ProRule" id="PRU00339"/>
    </source>
</evidence>
<dbReference type="SUPFAM" id="SSF48452">
    <property type="entry name" value="TPR-like"/>
    <property type="match status" value="1"/>
</dbReference>
<gene>
    <name evidence="6" type="ORF">A2817_02625</name>
</gene>
<keyword evidence="1" id="KW-0677">Repeat</keyword>
<dbReference type="InterPro" id="IPR019734">
    <property type="entry name" value="TPR_rpt"/>
</dbReference>
<feature type="transmembrane region" description="Helical" evidence="4">
    <location>
        <begin position="310"/>
        <end position="330"/>
    </location>
</feature>
<reference evidence="6 7" key="1">
    <citation type="journal article" date="2016" name="Nat. Commun.">
        <title>Thousands of microbial genomes shed light on interconnected biogeochemical processes in an aquifer system.</title>
        <authorList>
            <person name="Anantharaman K."/>
            <person name="Brown C.T."/>
            <person name="Hug L.A."/>
            <person name="Sharon I."/>
            <person name="Castelle C.J."/>
            <person name="Probst A.J."/>
            <person name="Thomas B.C."/>
            <person name="Singh A."/>
            <person name="Wilkins M.J."/>
            <person name="Karaoz U."/>
            <person name="Brodie E.L."/>
            <person name="Williams K.H."/>
            <person name="Hubbard S.S."/>
            <person name="Banfield J.F."/>
        </authorList>
    </citation>
    <scope>NUCLEOTIDE SEQUENCE [LARGE SCALE GENOMIC DNA]</scope>
</reference>
<protein>
    <recommendedName>
        <fullName evidence="5">Glycosyltransferase RgtA/B/C/D-like domain-containing protein</fullName>
    </recommendedName>
</protein>
<proteinExistence type="predicted"/>
<evidence type="ECO:0000313" key="6">
    <source>
        <dbReference type="EMBL" id="OGM99483.1"/>
    </source>
</evidence>
<comment type="caution">
    <text evidence="6">The sequence shown here is derived from an EMBL/GenBank/DDBJ whole genome shotgun (WGS) entry which is preliminary data.</text>
</comment>
<feature type="transmembrane region" description="Helical" evidence="4">
    <location>
        <begin position="201"/>
        <end position="221"/>
    </location>
</feature>
<feature type="transmembrane region" description="Helical" evidence="4">
    <location>
        <begin position="121"/>
        <end position="142"/>
    </location>
</feature>
<dbReference type="InterPro" id="IPR038731">
    <property type="entry name" value="RgtA/B/C-like"/>
</dbReference>
<evidence type="ECO:0000256" key="2">
    <source>
        <dbReference type="ARBA" id="ARBA00022803"/>
    </source>
</evidence>
<dbReference type="AlphaFoldDB" id="A0A1F8EF52"/>
<dbReference type="PANTHER" id="PTHR44227">
    <property type="match status" value="1"/>
</dbReference>
<dbReference type="EMBL" id="MGIZ01000018">
    <property type="protein sequence ID" value="OGM99483.1"/>
    <property type="molecule type" value="Genomic_DNA"/>
</dbReference>
<feature type="domain" description="Glycosyltransferase RgtA/B/C/D-like" evidence="5">
    <location>
        <begin position="79"/>
        <end position="190"/>
    </location>
</feature>
<feature type="transmembrane region" description="Helical" evidence="4">
    <location>
        <begin position="287"/>
        <end position="304"/>
    </location>
</feature>
<dbReference type="InterPro" id="IPR011990">
    <property type="entry name" value="TPR-like_helical_dom_sf"/>
</dbReference>
<dbReference type="PROSITE" id="PS50005">
    <property type="entry name" value="TPR"/>
    <property type="match status" value="1"/>
</dbReference>
<evidence type="ECO:0000256" key="1">
    <source>
        <dbReference type="ARBA" id="ARBA00022737"/>
    </source>
</evidence>
<evidence type="ECO:0000256" key="4">
    <source>
        <dbReference type="SAM" id="Phobius"/>
    </source>
</evidence>
<dbReference type="PANTHER" id="PTHR44227:SF3">
    <property type="entry name" value="PROTEIN O-MANNOSYL-TRANSFERASE TMTC4"/>
    <property type="match status" value="1"/>
</dbReference>
<keyword evidence="4" id="KW-0812">Transmembrane</keyword>
<feature type="transmembrane region" description="Helical" evidence="4">
    <location>
        <begin position="342"/>
        <end position="361"/>
    </location>
</feature>
<dbReference type="Pfam" id="PF13181">
    <property type="entry name" value="TPR_8"/>
    <property type="match status" value="1"/>
</dbReference>
<feature type="transmembrane region" description="Helical" evidence="4">
    <location>
        <begin position="373"/>
        <end position="398"/>
    </location>
</feature>
<feature type="transmembrane region" description="Helical" evidence="4">
    <location>
        <begin position="162"/>
        <end position="189"/>
    </location>
</feature>
<feature type="transmembrane region" description="Helical" evidence="4">
    <location>
        <begin position="88"/>
        <end position="109"/>
    </location>
</feature>
<dbReference type="InterPro" id="IPR052346">
    <property type="entry name" value="O-mannosyl-transferase_TMTC"/>
</dbReference>
<keyword evidence="4" id="KW-1133">Transmembrane helix</keyword>
<dbReference type="Pfam" id="PF13231">
    <property type="entry name" value="PMT_2"/>
    <property type="match status" value="1"/>
</dbReference>
<feature type="repeat" description="TPR" evidence="3">
    <location>
        <begin position="490"/>
        <end position="523"/>
    </location>
</feature>
<dbReference type="Gene3D" id="1.25.40.10">
    <property type="entry name" value="Tetratricopeptide repeat domain"/>
    <property type="match status" value="1"/>
</dbReference>
<keyword evidence="4" id="KW-0472">Membrane</keyword>
<keyword evidence="2 3" id="KW-0802">TPR repeat</keyword>
<dbReference type="Proteomes" id="UP000177594">
    <property type="component" value="Unassembled WGS sequence"/>
</dbReference>
<sequence>MIIHREKFIILAVSLTLSFLLYGNSINGDFVSDDKLVILQNPLVRGNLIDLFKAFSSPYYYNQPHAGLYRPFTIASYNFNKVFSSGTFGFHLVNILINAINSFLVFTIVSRLVSKRSAYIAMALFMFLPIHSEAVSANVGRAELLSFLFSTVSLLLVLDKKYMWASAALLLGLLSKETAAGFFLVFLYFWKYREHKSLGKIVSSFLYFVPAVGIYAGLRYYTLGNYFMGVDHLMAYNPLKFASFFQSLWTSLKVFYLYMLKTVAPYQLSSDYSFNQIPIIKNPFTHYEVYVGVTILVGLIYLAVKKRDSIYGLSAAVFLLTYFLVSNWIIKIGTIMGERLMYAPSLGLVILGAMVVENLKLKAQHNNSKVKILNFNLLLFALYFSLCILLAWYGFVIIDRNRDWKNESTLIKSGYAASPNSVVSLTNMAFLAFDGNDYKEASRWSGKALEIFPDHVPALFLFGNANKKLGNLELAESSWNKMLELDSDYAIAYLSLGTLYYDTGQLDKAEAVFTKGFELRKLWSRAFPLAFVKINLGKYDEAINLVISNFGTNPEKRELKIVLGLGYLKKGDKAKAEFYLNQVKDTSMSIEDYFKKVLSQKVFKISEY</sequence>
<evidence type="ECO:0000259" key="5">
    <source>
        <dbReference type="Pfam" id="PF13231"/>
    </source>
</evidence>
<dbReference type="SMART" id="SM00028">
    <property type="entry name" value="TPR"/>
    <property type="match status" value="3"/>
</dbReference>
<name>A0A1F8EF52_9BACT</name>
<organism evidence="6 7">
    <name type="scientific">Candidatus Yanofskybacteria bacterium RIFCSPHIGHO2_01_FULL_39_8b</name>
    <dbReference type="NCBI Taxonomy" id="1802659"/>
    <lineage>
        <taxon>Bacteria</taxon>
        <taxon>Candidatus Yanofskyibacteriota</taxon>
    </lineage>
</organism>